<sequence length="83" mass="9580">MKRSLPSPSWSRKRPLKGIKVKIHYFKVEIVGESLGINDPHQIIEDVGWKSLSDLELIEHVYPEDVEFLENLLKINMEAKPLG</sequence>
<dbReference type="EMBL" id="RSFW01000007">
    <property type="protein sequence ID" value="RSD28461.1"/>
    <property type="molecule type" value="Genomic_DNA"/>
</dbReference>
<dbReference type="RefSeq" id="WP_125478933.1">
    <property type="nucleotide sequence ID" value="NZ_RSFW01000007.1"/>
</dbReference>
<proteinExistence type="predicted"/>
<evidence type="ECO:0000313" key="1">
    <source>
        <dbReference type="EMBL" id="RSD28461.1"/>
    </source>
</evidence>
<comment type="caution">
    <text evidence="1">The sequence shown here is derived from an EMBL/GenBank/DDBJ whole genome shotgun (WGS) entry which is preliminary data.</text>
</comment>
<protein>
    <submittedName>
        <fullName evidence="1">Uncharacterized protein</fullName>
    </submittedName>
</protein>
<dbReference type="Proteomes" id="UP000279911">
    <property type="component" value="Unassembled WGS sequence"/>
</dbReference>
<accession>A0A3R9EED6</accession>
<gene>
    <name evidence="1" type="ORF">EJA10_05080</name>
</gene>
<name>A0A3R9EED6_9BACI</name>
<dbReference type="OrthoDB" id="9804563at2"/>
<evidence type="ECO:0000313" key="2">
    <source>
        <dbReference type="Proteomes" id="UP000279911"/>
    </source>
</evidence>
<dbReference type="AlphaFoldDB" id="A0A3R9EED6"/>
<organism evidence="1 2">
    <name type="scientific">Mesobacillus subterraneus</name>
    <dbReference type="NCBI Taxonomy" id="285983"/>
    <lineage>
        <taxon>Bacteria</taxon>
        <taxon>Bacillati</taxon>
        <taxon>Bacillota</taxon>
        <taxon>Bacilli</taxon>
        <taxon>Bacillales</taxon>
        <taxon>Bacillaceae</taxon>
        <taxon>Mesobacillus</taxon>
    </lineage>
</organism>
<reference evidence="2" key="1">
    <citation type="submission" date="2018-12" db="EMBL/GenBank/DDBJ databases">
        <title>Bacillus chawlae sp. nov., Bacillus glennii sp. nov., and Bacillus saganii sp. nov. Isolated from the Vehicle Assembly Building at Kennedy Space Center where the Viking Spacecraft were Assembled.</title>
        <authorList>
            <person name="Seuylemezian A."/>
            <person name="Vaishampayan P."/>
        </authorList>
    </citation>
    <scope>NUCLEOTIDE SEQUENCE [LARGE SCALE GENOMIC DNA]</scope>
    <source>
        <strain evidence="2">DSM 13966</strain>
    </source>
</reference>